<dbReference type="RefSeq" id="WP_369667017.1">
    <property type="nucleotide sequence ID" value="NZ_JBDKXB010000010.1"/>
</dbReference>
<reference evidence="6 7" key="1">
    <citation type="submission" date="2024-05" db="EMBL/GenBank/DDBJ databases">
        <title>Genome Sequence and Characterization of the New Strain Purple Sulfur Bacterium of Genus Thioalkalicoccus.</title>
        <authorList>
            <person name="Bryantseva I.A."/>
            <person name="Kyndt J.A."/>
            <person name="Imhoff J.F."/>
        </authorList>
    </citation>
    <scope>NUCLEOTIDE SEQUENCE [LARGE SCALE GENOMIC DNA]</scope>
    <source>
        <strain evidence="6 7">Um2</strain>
    </source>
</reference>
<sequence length="197" mass="22258">MTMASLLVWRDRWFLGIEDLDADHREILTLVNGLIEVGAGHGSPLRNAEEPPLEGPLERLQRLIDRLRRHCRVEDAFLKSIAYPDFAAHKCEHALHLAELVALRRRLAAHGAQEIDEGSLNYVKEWFLNHLSDDRQFVRYYFERFGGAGADRVLGLQRPLWGNKVLGPVSTPVPGYLPPVSLSRPRPGATRRARAAS</sequence>
<dbReference type="CDD" id="cd12107">
    <property type="entry name" value="Hemerythrin"/>
    <property type="match status" value="1"/>
</dbReference>
<dbReference type="InterPro" id="IPR035938">
    <property type="entry name" value="Hemerythrin-like_sf"/>
</dbReference>
<gene>
    <name evidence="6" type="ORF">ABC977_09465</name>
</gene>
<evidence type="ECO:0000256" key="1">
    <source>
        <dbReference type="ARBA" id="ARBA00010587"/>
    </source>
</evidence>
<evidence type="ECO:0000256" key="3">
    <source>
        <dbReference type="ARBA" id="ARBA00023004"/>
    </source>
</evidence>
<dbReference type="Pfam" id="PF01814">
    <property type="entry name" value="Hemerythrin"/>
    <property type="match status" value="1"/>
</dbReference>
<dbReference type="EMBL" id="JBDKXB010000010">
    <property type="protein sequence ID" value="MEY6432632.1"/>
    <property type="molecule type" value="Genomic_DNA"/>
</dbReference>
<keyword evidence="7" id="KW-1185">Reference proteome</keyword>
<evidence type="ECO:0000313" key="6">
    <source>
        <dbReference type="EMBL" id="MEY6432632.1"/>
    </source>
</evidence>
<comment type="caution">
    <text evidence="6">The sequence shown here is derived from an EMBL/GenBank/DDBJ whole genome shotgun (WGS) entry which is preliminary data.</text>
</comment>
<dbReference type="InterPro" id="IPR050669">
    <property type="entry name" value="Hemerythrin"/>
</dbReference>
<dbReference type="PANTHER" id="PTHR37164:SF1">
    <property type="entry name" value="BACTERIOHEMERYTHRIN"/>
    <property type="match status" value="1"/>
</dbReference>
<dbReference type="SUPFAM" id="SSF47188">
    <property type="entry name" value="Hemerythrin-like"/>
    <property type="match status" value="1"/>
</dbReference>
<proteinExistence type="inferred from homology"/>
<keyword evidence="3" id="KW-0408">Iron</keyword>
<organism evidence="6 7">
    <name type="scientific">Thioalkalicoccus limnaeus</name>
    <dbReference type="NCBI Taxonomy" id="120681"/>
    <lineage>
        <taxon>Bacteria</taxon>
        <taxon>Pseudomonadati</taxon>
        <taxon>Pseudomonadota</taxon>
        <taxon>Gammaproteobacteria</taxon>
        <taxon>Chromatiales</taxon>
        <taxon>Chromatiaceae</taxon>
        <taxon>Thioalkalicoccus</taxon>
    </lineage>
</organism>
<comment type="similarity">
    <text evidence="1">Belongs to the hemerythrin family.</text>
</comment>
<dbReference type="InterPro" id="IPR012827">
    <property type="entry name" value="Hemerythrin_metal-bd"/>
</dbReference>
<dbReference type="NCBIfam" id="TIGR02481">
    <property type="entry name" value="hemeryth_dom"/>
    <property type="match status" value="1"/>
</dbReference>
<dbReference type="PANTHER" id="PTHR37164">
    <property type="entry name" value="BACTERIOHEMERYTHRIN"/>
    <property type="match status" value="1"/>
</dbReference>
<evidence type="ECO:0000259" key="5">
    <source>
        <dbReference type="Pfam" id="PF01814"/>
    </source>
</evidence>
<keyword evidence="2" id="KW-0479">Metal-binding</keyword>
<evidence type="ECO:0000256" key="2">
    <source>
        <dbReference type="ARBA" id="ARBA00022723"/>
    </source>
</evidence>
<feature type="region of interest" description="Disordered" evidence="4">
    <location>
        <begin position="177"/>
        <end position="197"/>
    </location>
</feature>
<protein>
    <submittedName>
        <fullName evidence="6">Hemerythrin domain-containing protein</fullName>
    </submittedName>
</protein>
<evidence type="ECO:0000313" key="7">
    <source>
        <dbReference type="Proteomes" id="UP001564408"/>
    </source>
</evidence>
<dbReference type="InterPro" id="IPR012312">
    <property type="entry name" value="Hemerythrin-like"/>
</dbReference>
<name>A0ABV4BDP3_9GAMM</name>
<dbReference type="Gene3D" id="1.20.120.50">
    <property type="entry name" value="Hemerythrin-like"/>
    <property type="match status" value="1"/>
</dbReference>
<evidence type="ECO:0000256" key="4">
    <source>
        <dbReference type="SAM" id="MobiDB-lite"/>
    </source>
</evidence>
<dbReference type="Proteomes" id="UP001564408">
    <property type="component" value="Unassembled WGS sequence"/>
</dbReference>
<accession>A0ABV4BDP3</accession>
<feature type="domain" description="Hemerythrin-like" evidence="5">
    <location>
        <begin position="16"/>
        <end position="133"/>
    </location>
</feature>